<organism evidence="3">
    <name type="scientific">Micromonas pusilla (strain CCMP1545)</name>
    <name type="common">Picoplanktonic green alga</name>
    <dbReference type="NCBI Taxonomy" id="564608"/>
    <lineage>
        <taxon>Eukaryota</taxon>
        <taxon>Viridiplantae</taxon>
        <taxon>Chlorophyta</taxon>
        <taxon>Mamiellophyceae</taxon>
        <taxon>Mamiellales</taxon>
        <taxon>Mamiellaceae</taxon>
        <taxon>Micromonas</taxon>
    </lineage>
</organism>
<dbReference type="RefSeq" id="XP_003056100.1">
    <property type="nucleotide sequence ID" value="XM_003056054.1"/>
</dbReference>
<evidence type="ECO:0000313" key="2">
    <source>
        <dbReference type="EMBL" id="EEH59476.1"/>
    </source>
</evidence>
<dbReference type="AlphaFoldDB" id="C1ML29"/>
<dbReference type="GeneID" id="9681754"/>
<protein>
    <submittedName>
        <fullName evidence="2">Predicted protein</fullName>
    </submittedName>
</protein>
<gene>
    <name evidence="2" type="ORF">MICPUCDRAFT_55555</name>
</gene>
<feature type="compositionally biased region" description="Basic and acidic residues" evidence="1">
    <location>
        <begin position="94"/>
        <end position="106"/>
    </location>
</feature>
<dbReference type="OrthoDB" id="683365at2759"/>
<accession>C1ML29</accession>
<dbReference type="EMBL" id="GG663736">
    <property type="protein sequence ID" value="EEH59476.1"/>
    <property type="molecule type" value="Genomic_DNA"/>
</dbReference>
<evidence type="ECO:0000256" key="1">
    <source>
        <dbReference type="SAM" id="MobiDB-lite"/>
    </source>
</evidence>
<keyword evidence="3" id="KW-1185">Reference proteome</keyword>
<feature type="region of interest" description="Disordered" evidence="1">
    <location>
        <begin position="1"/>
        <end position="21"/>
    </location>
</feature>
<dbReference type="KEGG" id="mpp:MICPUCDRAFT_55555"/>
<feature type="compositionally biased region" description="Acidic residues" evidence="1">
    <location>
        <begin position="84"/>
        <end position="93"/>
    </location>
</feature>
<sequence>MNCAGRARPSRTRRPSSTFLPEPVFGHGQLYVAASRVTDPRNIRFCIAHDPPQMAEVASTSPTVEPSSGDDVSRQRFDPWEVGGADDDFDEELRDLLRQEPDYRADYEEDPDAEEMMREAEQRETMGPRYEEMMADEMLRQDEANARAAMQGRPVTPPRGVEPRRSPGPRRTRNIVYKEALA</sequence>
<evidence type="ECO:0000313" key="3">
    <source>
        <dbReference type="Proteomes" id="UP000001876"/>
    </source>
</evidence>
<feature type="compositionally biased region" description="Basic and acidic residues" evidence="1">
    <location>
        <begin position="115"/>
        <end position="128"/>
    </location>
</feature>
<feature type="region of interest" description="Disordered" evidence="1">
    <location>
        <begin position="146"/>
        <end position="182"/>
    </location>
</feature>
<proteinExistence type="predicted"/>
<dbReference type="Proteomes" id="UP000001876">
    <property type="component" value="Unassembled WGS sequence"/>
</dbReference>
<feature type="region of interest" description="Disordered" evidence="1">
    <location>
        <begin position="56"/>
        <end position="128"/>
    </location>
</feature>
<reference evidence="2 3" key="1">
    <citation type="journal article" date="2009" name="Science">
        <title>Green evolution and dynamic adaptations revealed by genomes of the marine picoeukaryotes Micromonas.</title>
        <authorList>
            <person name="Worden A.Z."/>
            <person name="Lee J.H."/>
            <person name="Mock T."/>
            <person name="Rouze P."/>
            <person name="Simmons M.P."/>
            <person name="Aerts A.L."/>
            <person name="Allen A.E."/>
            <person name="Cuvelier M.L."/>
            <person name="Derelle E."/>
            <person name="Everett M.V."/>
            <person name="Foulon E."/>
            <person name="Grimwood J."/>
            <person name="Gundlach H."/>
            <person name="Henrissat B."/>
            <person name="Napoli C."/>
            <person name="McDonald S.M."/>
            <person name="Parker M.S."/>
            <person name="Rombauts S."/>
            <person name="Salamov A."/>
            <person name="Von Dassow P."/>
            <person name="Badger J.H."/>
            <person name="Coutinho P.M."/>
            <person name="Demir E."/>
            <person name="Dubchak I."/>
            <person name="Gentemann C."/>
            <person name="Eikrem W."/>
            <person name="Gready J.E."/>
            <person name="John U."/>
            <person name="Lanier W."/>
            <person name="Lindquist E.A."/>
            <person name="Lucas S."/>
            <person name="Mayer K.F."/>
            <person name="Moreau H."/>
            <person name="Not F."/>
            <person name="Otillar R."/>
            <person name="Panaud O."/>
            <person name="Pangilinan J."/>
            <person name="Paulsen I."/>
            <person name="Piegu B."/>
            <person name="Poliakov A."/>
            <person name="Robbens S."/>
            <person name="Schmutz J."/>
            <person name="Toulza E."/>
            <person name="Wyss T."/>
            <person name="Zelensky A."/>
            <person name="Zhou K."/>
            <person name="Armbrust E.V."/>
            <person name="Bhattacharya D."/>
            <person name="Goodenough U.W."/>
            <person name="Van de Peer Y."/>
            <person name="Grigoriev I.V."/>
        </authorList>
    </citation>
    <scope>NUCLEOTIDE SEQUENCE [LARGE SCALE GENOMIC DNA]</scope>
    <source>
        <strain evidence="2 3">CCMP1545</strain>
    </source>
</reference>
<name>C1ML29_MICPC</name>